<gene>
    <name evidence="5" type="primary">LOC113799784</name>
</gene>
<keyword evidence="4" id="KW-1185">Reference proteome</keyword>
<dbReference type="Proteomes" id="UP000515146">
    <property type="component" value="Unplaced"/>
</dbReference>
<evidence type="ECO:0000313" key="4">
    <source>
        <dbReference type="Proteomes" id="UP000515146"/>
    </source>
</evidence>
<dbReference type="Pfam" id="PF01826">
    <property type="entry name" value="TIL"/>
    <property type="match status" value="1"/>
</dbReference>
<dbReference type="InParanoid" id="A0A6P6YN07"/>
<evidence type="ECO:0000256" key="2">
    <source>
        <dbReference type="SAM" id="SignalP"/>
    </source>
</evidence>
<feature type="region of interest" description="Disordered" evidence="1">
    <location>
        <begin position="114"/>
        <end position="189"/>
    </location>
</feature>
<feature type="domain" description="TIL" evidence="3">
    <location>
        <begin position="44"/>
        <end position="97"/>
    </location>
</feature>
<feature type="chain" id="PRO_5028085848" evidence="2">
    <location>
        <begin position="30"/>
        <end position="189"/>
    </location>
</feature>
<dbReference type="RefSeq" id="XP_027206281.1">
    <property type="nucleotide sequence ID" value="XM_027350480.1"/>
</dbReference>
<dbReference type="KEGG" id="dpte:113799784"/>
<dbReference type="InterPro" id="IPR036084">
    <property type="entry name" value="Ser_inhib-like_sf"/>
</dbReference>
<dbReference type="SUPFAM" id="SSF57567">
    <property type="entry name" value="Serine protease inhibitors"/>
    <property type="match status" value="1"/>
</dbReference>
<sequence>MIKKMIEQKTKMFFCLMIISSSLLALNNALKTEEECLGEFEFWSCQSPTRKCQRICENKGIDKKKLKCDGECQRACVCEAGYLRDGIDGECVYETECFNNNNNDDSTQIEQIESESTTTTTTTTARPKTKKVKNNSAGKKLADVKRNKPKRFTDTEFIDNEDRFDEFGTEEIIDNNGDEEEETEGEESF</sequence>
<feature type="compositionally biased region" description="Acidic residues" evidence="1">
    <location>
        <begin position="156"/>
        <end position="189"/>
    </location>
</feature>
<organism evidence="4 5">
    <name type="scientific">Dermatophagoides pteronyssinus</name>
    <name type="common">European house dust mite</name>
    <dbReference type="NCBI Taxonomy" id="6956"/>
    <lineage>
        <taxon>Eukaryota</taxon>
        <taxon>Metazoa</taxon>
        <taxon>Ecdysozoa</taxon>
        <taxon>Arthropoda</taxon>
        <taxon>Chelicerata</taxon>
        <taxon>Arachnida</taxon>
        <taxon>Acari</taxon>
        <taxon>Acariformes</taxon>
        <taxon>Sarcoptiformes</taxon>
        <taxon>Astigmata</taxon>
        <taxon>Psoroptidia</taxon>
        <taxon>Analgoidea</taxon>
        <taxon>Pyroglyphidae</taxon>
        <taxon>Dermatophagoidinae</taxon>
        <taxon>Dermatophagoides</taxon>
    </lineage>
</organism>
<dbReference type="OrthoDB" id="6236007at2759"/>
<protein>
    <submittedName>
        <fullName evidence="5">Uncharacterized protein LOC113799784</fullName>
    </submittedName>
</protein>
<evidence type="ECO:0000259" key="3">
    <source>
        <dbReference type="Pfam" id="PF01826"/>
    </source>
</evidence>
<name>A0A6P6YN07_DERPT</name>
<feature type="compositionally biased region" description="Basic and acidic residues" evidence="1">
    <location>
        <begin position="140"/>
        <end position="154"/>
    </location>
</feature>
<feature type="compositionally biased region" description="Low complexity" evidence="1">
    <location>
        <begin position="114"/>
        <end position="124"/>
    </location>
</feature>
<dbReference type="CDD" id="cd19941">
    <property type="entry name" value="TIL"/>
    <property type="match status" value="1"/>
</dbReference>
<accession>A0A6P6YN07</accession>
<dbReference type="Gene3D" id="2.10.25.10">
    <property type="entry name" value="Laminin"/>
    <property type="match status" value="1"/>
</dbReference>
<evidence type="ECO:0000256" key="1">
    <source>
        <dbReference type="SAM" id="MobiDB-lite"/>
    </source>
</evidence>
<dbReference type="InterPro" id="IPR002919">
    <property type="entry name" value="TIL_dom"/>
</dbReference>
<proteinExistence type="predicted"/>
<evidence type="ECO:0000313" key="5">
    <source>
        <dbReference type="RefSeq" id="XP_027206281.1"/>
    </source>
</evidence>
<feature type="signal peptide" evidence="2">
    <location>
        <begin position="1"/>
        <end position="29"/>
    </location>
</feature>
<keyword evidence="2" id="KW-0732">Signal</keyword>
<reference evidence="5" key="1">
    <citation type="submission" date="2025-08" db="UniProtKB">
        <authorList>
            <consortium name="RefSeq"/>
        </authorList>
    </citation>
    <scope>IDENTIFICATION</scope>
    <source>
        <strain evidence="5">Airmid</strain>
    </source>
</reference>
<dbReference type="AlphaFoldDB" id="A0A6P6YN07"/>